<accession>A0A4Q1KC58</accession>
<dbReference type="PANTHER" id="PTHR12526">
    <property type="entry name" value="GLYCOSYLTRANSFERASE"/>
    <property type="match status" value="1"/>
</dbReference>
<dbReference type="PANTHER" id="PTHR12526:SF510">
    <property type="entry name" value="D-INOSITOL 3-PHOSPHATE GLYCOSYLTRANSFERASE"/>
    <property type="match status" value="1"/>
</dbReference>
<evidence type="ECO:0000259" key="4">
    <source>
        <dbReference type="Pfam" id="PF13439"/>
    </source>
</evidence>
<evidence type="ECO:0000256" key="1">
    <source>
        <dbReference type="ARBA" id="ARBA00022676"/>
    </source>
</evidence>
<dbReference type="Proteomes" id="UP000289857">
    <property type="component" value="Unassembled WGS sequence"/>
</dbReference>
<keyword evidence="6" id="KW-1185">Reference proteome</keyword>
<keyword evidence="1" id="KW-0328">Glycosyltransferase</keyword>
<keyword evidence="2 5" id="KW-0808">Transferase</keyword>
<dbReference type="RefSeq" id="WP_129460996.1">
    <property type="nucleotide sequence ID" value="NZ_SBKN01000002.1"/>
</dbReference>
<dbReference type="InterPro" id="IPR001296">
    <property type="entry name" value="Glyco_trans_1"/>
</dbReference>
<reference evidence="6" key="1">
    <citation type="submission" date="2019-01" db="EMBL/GenBank/DDBJ databases">
        <title>Cytophagaceae bacterium strain CAR-16.</title>
        <authorList>
            <person name="Chen W.-M."/>
        </authorList>
    </citation>
    <scope>NUCLEOTIDE SEQUENCE [LARGE SCALE GENOMIC DNA]</scope>
    <source>
        <strain evidence="6">WWJ-16</strain>
    </source>
</reference>
<name>A0A4Q1KC58_9FLAO</name>
<sequence length="362" mass="40787">MNVPSKNLTVCLVSDQLAGGGAERFSAQLSIFLNQHQVDVHHVLVLDAIEYDYAGTIFNLGLIKNKHTGFWGRIQRFKALWSYFRTHRFDVIIDTRVKKKFWQEGLIHRWVYNAPYVLMVHSARTEWYLPKGNWGARWIYQKAAAVVAVSQGISTQLREVYQLQNVQTIPVAVTTFPQEPQHFLPPFILAVGRMNDAIKQYDRLLAMYAQSTLPSQGIRLVILGEGGKLVEYKALASALNIENTVHFPGRVSNPGLYYEKALFTVLTSKNEGFPSVLLESLACGTPVIAYDCPTGPSEIIQHEINGLLVPDQDETAFIAAMERMISEKALYLQCKDQAPASIASFTWDVIGAQWLEMLAKIR</sequence>
<dbReference type="SUPFAM" id="SSF53756">
    <property type="entry name" value="UDP-Glycosyltransferase/glycogen phosphorylase"/>
    <property type="match status" value="1"/>
</dbReference>
<feature type="domain" description="Glycosyltransferase subfamily 4-like N-terminal" evidence="4">
    <location>
        <begin position="20"/>
        <end position="173"/>
    </location>
</feature>
<evidence type="ECO:0000256" key="2">
    <source>
        <dbReference type="ARBA" id="ARBA00022679"/>
    </source>
</evidence>
<proteinExistence type="predicted"/>
<gene>
    <name evidence="5" type="ORF">EQG61_06000</name>
</gene>
<dbReference type="GO" id="GO:0016757">
    <property type="term" value="F:glycosyltransferase activity"/>
    <property type="evidence" value="ECO:0007669"/>
    <property type="project" value="UniProtKB-KW"/>
</dbReference>
<dbReference type="EMBL" id="SBKN01000002">
    <property type="protein sequence ID" value="RXR23517.1"/>
    <property type="molecule type" value="Genomic_DNA"/>
</dbReference>
<comment type="caution">
    <text evidence="5">The sequence shown here is derived from an EMBL/GenBank/DDBJ whole genome shotgun (WGS) entry which is preliminary data.</text>
</comment>
<evidence type="ECO:0000259" key="3">
    <source>
        <dbReference type="Pfam" id="PF00534"/>
    </source>
</evidence>
<dbReference type="AlphaFoldDB" id="A0A4Q1KC58"/>
<evidence type="ECO:0000313" key="5">
    <source>
        <dbReference type="EMBL" id="RXR23517.1"/>
    </source>
</evidence>
<evidence type="ECO:0000313" key="6">
    <source>
        <dbReference type="Proteomes" id="UP000289857"/>
    </source>
</evidence>
<organism evidence="5 6">
    <name type="scientific">Flavobacterium stagni</name>
    <dbReference type="NCBI Taxonomy" id="2506421"/>
    <lineage>
        <taxon>Bacteria</taxon>
        <taxon>Pseudomonadati</taxon>
        <taxon>Bacteroidota</taxon>
        <taxon>Flavobacteriia</taxon>
        <taxon>Flavobacteriales</taxon>
        <taxon>Flavobacteriaceae</taxon>
        <taxon>Flavobacterium</taxon>
    </lineage>
</organism>
<dbReference type="Pfam" id="PF00534">
    <property type="entry name" value="Glycos_transf_1"/>
    <property type="match status" value="1"/>
</dbReference>
<dbReference type="Pfam" id="PF13439">
    <property type="entry name" value="Glyco_transf_4"/>
    <property type="match status" value="1"/>
</dbReference>
<feature type="domain" description="Glycosyl transferase family 1" evidence="3">
    <location>
        <begin position="185"/>
        <end position="338"/>
    </location>
</feature>
<dbReference type="OrthoDB" id="798298at2"/>
<dbReference type="InterPro" id="IPR028098">
    <property type="entry name" value="Glyco_trans_4-like_N"/>
</dbReference>
<protein>
    <submittedName>
        <fullName evidence="5">Glycosyltransferase family 4 protein</fullName>
    </submittedName>
</protein>
<dbReference type="Gene3D" id="3.40.50.2000">
    <property type="entry name" value="Glycogen Phosphorylase B"/>
    <property type="match status" value="2"/>
</dbReference>